<gene>
    <name evidence="1" type="ORF">ETAA8_08900</name>
</gene>
<proteinExistence type="predicted"/>
<protein>
    <submittedName>
        <fullName evidence="1">Uncharacterized protein</fullName>
    </submittedName>
</protein>
<dbReference type="KEGG" id="aagg:ETAA8_08900"/>
<dbReference type="AlphaFoldDB" id="A0A517Y6F8"/>
<reference evidence="1 2" key="1">
    <citation type="submission" date="2019-02" db="EMBL/GenBank/DDBJ databases">
        <title>Deep-cultivation of Planctomycetes and their phenomic and genomic characterization uncovers novel biology.</title>
        <authorList>
            <person name="Wiegand S."/>
            <person name="Jogler M."/>
            <person name="Boedeker C."/>
            <person name="Pinto D."/>
            <person name="Vollmers J."/>
            <person name="Rivas-Marin E."/>
            <person name="Kohn T."/>
            <person name="Peeters S.H."/>
            <person name="Heuer A."/>
            <person name="Rast P."/>
            <person name="Oberbeckmann S."/>
            <person name="Bunk B."/>
            <person name="Jeske O."/>
            <person name="Meyerdierks A."/>
            <person name="Storesund J.E."/>
            <person name="Kallscheuer N."/>
            <person name="Luecker S."/>
            <person name="Lage O.M."/>
            <person name="Pohl T."/>
            <person name="Merkel B.J."/>
            <person name="Hornburger P."/>
            <person name="Mueller R.-W."/>
            <person name="Bruemmer F."/>
            <person name="Labrenz M."/>
            <person name="Spormann A.M."/>
            <person name="Op den Camp H."/>
            <person name="Overmann J."/>
            <person name="Amann R."/>
            <person name="Jetten M.S.M."/>
            <person name="Mascher T."/>
            <person name="Medema M.H."/>
            <person name="Devos D.P."/>
            <person name="Kaster A.-K."/>
            <person name="Ovreas L."/>
            <person name="Rohde M."/>
            <person name="Galperin M.Y."/>
            <person name="Jogler C."/>
        </authorList>
    </citation>
    <scope>NUCLEOTIDE SEQUENCE [LARGE SCALE GENOMIC DNA]</scope>
    <source>
        <strain evidence="1 2">ETA_A8</strain>
    </source>
</reference>
<evidence type="ECO:0000313" key="1">
    <source>
        <dbReference type="EMBL" id="QDU25818.1"/>
    </source>
</evidence>
<accession>A0A517Y6F8</accession>
<name>A0A517Y6F8_9BACT</name>
<organism evidence="1 2">
    <name type="scientific">Anatilimnocola aggregata</name>
    <dbReference type="NCBI Taxonomy" id="2528021"/>
    <lineage>
        <taxon>Bacteria</taxon>
        <taxon>Pseudomonadati</taxon>
        <taxon>Planctomycetota</taxon>
        <taxon>Planctomycetia</taxon>
        <taxon>Pirellulales</taxon>
        <taxon>Pirellulaceae</taxon>
        <taxon>Anatilimnocola</taxon>
    </lineage>
</organism>
<evidence type="ECO:0000313" key="2">
    <source>
        <dbReference type="Proteomes" id="UP000315017"/>
    </source>
</evidence>
<sequence>MQSKHYLIEKAVQFEVPSNRPDVFPDSEYDDAAGGWRHKATGELVAARGIDGIFPGTKKNDVETGEDQKGQ</sequence>
<dbReference type="Proteomes" id="UP000315017">
    <property type="component" value="Chromosome"/>
</dbReference>
<keyword evidence="2" id="KW-1185">Reference proteome</keyword>
<dbReference type="EMBL" id="CP036274">
    <property type="protein sequence ID" value="QDU25818.1"/>
    <property type="molecule type" value="Genomic_DNA"/>
</dbReference>